<protein>
    <submittedName>
        <fullName evidence="1">Uncharacterized protein</fullName>
    </submittedName>
</protein>
<accession>A0ACC2VT91</accession>
<name>A0ACC2VT91_9TREE</name>
<organism evidence="1 2">
    <name type="scientific">Naganishia friedmannii</name>
    <dbReference type="NCBI Taxonomy" id="89922"/>
    <lineage>
        <taxon>Eukaryota</taxon>
        <taxon>Fungi</taxon>
        <taxon>Dikarya</taxon>
        <taxon>Basidiomycota</taxon>
        <taxon>Agaricomycotina</taxon>
        <taxon>Tremellomycetes</taxon>
        <taxon>Filobasidiales</taxon>
        <taxon>Filobasidiaceae</taxon>
        <taxon>Naganishia</taxon>
    </lineage>
</organism>
<comment type="caution">
    <text evidence="1">The sequence shown here is derived from an EMBL/GenBank/DDBJ whole genome shotgun (WGS) entry which is preliminary data.</text>
</comment>
<evidence type="ECO:0000313" key="2">
    <source>
        <dbReference type="Proteomes" id="UP001227268"/>
    </source>
</evidence>
<gene>
    <name evidence="1" type="ORF">QFC21_002751</name>
</gene>
<evidence type="ECO:0000313" key="1">
    <source>
        <dbReference type="EMBL" id="KAJ9102351.1"/>
    </source>
</evidence>
<sequence length="788" mass="84577">MGKDQYKKKTQSERRRHNPIRVPDAHLGHGVPASIKKGKEEAMLPILKKLSDPDENERAWACAAVTNLIQNDASTRRLFQGKNVVGALIDRLTDGNDAVVMEALGALRNLAIDAGHEACGEMYNKNIMTPLVALVPKITATIQALIAASQEAQDASQPQTATPISSQVVFPLTENVLTLLWCLSETSHKTLAAINAANLVPFLTAFVVHRESLPLGVVSAACQCLYALSFDNKPFKTAVLSDSNATAALVDTLSLSEEQLAAVAENFSAAKAKKKSQKAGSGMQTDAAEENANRKREEAMNRATLIKVLIAGIVRNVSPMKKPLVENLDQAFILPLLRPLLATDLQAVAQEVLETVPQLPDVSAISAAALTKKLQSDHRSPAEVKLDNIEKRLSTLMVALEVMTDACAGLIDDVKEEQDEDEPLPDDDEEGSESEGEDEDMVEDVDEGDTTMDEKLIAKGRDQVDMDIQHTNGSAPRVKATATPLESLASSGLHLQLMALARATPLSYAPAPSAGSAVVDPSPHPPTTAVLSSIHLRALEALNNLLLTMAGYAPAAQPPLSSTAELDLKQQASLAQWRELVNGPLGGLKQIWMDTFDIAREVVQPDVSVLDIKGQEVRLEILEILAGVWLGLAKIGCAGGLPVTDDQVQGIIQSYMVVRSDSAKSRVITAVAAVAMRQDVTFEQNQACGSFLMSIVSSVSAGPGKEASTESVVTALNAIFDVYGDERSSYDQQVFVAGGFLKTLSGLVSRIRSIAKGIDKRRQPELRVSAEEAYENLAAFIKYRRSVA</sequence>
<reference evidence="1" key="1">
    <citation type="submission" date="2023-04" db="EMBL/GenBank/DDBJ databases">
        <title>Draft Genome sequencing of Naganishia species isolated from polar environments using Oxford Nanopore Technology.</title>
        <authorList>
            <person name="Leo P."/>
            <person name="Venkateswaran K."/>
        </authorList>
    </citation>
    <scope>NUCLEOTIDE SEQUENCE</scope>
    <source>
        <strain evidence="1">MNA-CCFEE 5423</strain>
    </source>
</reference>
<dbReference type="EMBL" id="JASBWT010000008">
    <property type="protein sequence ID" value="KAJ9102351.1"/>
    <property type="molecule type" value="Genomic_DNA"/>
</dbReference>
<keyword evidence="2" id="KW-1185">Reference proteome</keyword>
<dbReference type="Proteomes" id="UP001227268">
    <property type="component" value="Unassembled WGS sequence"/>
</dbReference>
<proteinExistence type="predicted"/>